<reference evidence="1 2" key="1">
    <citation type="submission" date="2005-09" db="EMBL/GenBank/DDBJ databases">
        <authorList>
            <person name="Mural R.J."/>
            <person name="Li P.W."/>
            <person name="Adams M.D."/>
            <person name="Amanatides P.G."/>
            <person name="Baden-Tillson H."/>
            <person name="Barnstead M."/>
            <person name="Chin S.H."/>
            <person name="Dew I."/>
            <person name="Evans C.A."/>
            <person name="Ferriera S."/>
            <person name="Flanigan M."/>
            <person name="Fosler C."/>
            <person name="Glodek A."/>
            <person name="Gu Z."/>
            <person name="Holt R.A."/>
            <person name="Jennings D."/>
            <person name="Kraft C.L."/>
            <person name="Lu F."/>
            <person name="Nguyen T."/>
            <person name="Nusskern D.R."/>
            <person name="Pfannkoch C.M."/>
            <person name="Sitter C."/>
            <person name="Sutton G.G."/>
            <person name="Venter J.C."/>
            <person name="Wang Z."/>
            <person name="Woodage T."/>
            <person name="Zheng X.H."/>
            <person name="Zhong F."/>
        </authorList>
    </citation>
    <scope>NUCLEOTIDE SEQUENCE [LARGE SCALE GENOMIC DNA]</scope>
    <source>
        <strain>BN</strain>
        <strain evidence="2">Sprague-Dawley</strain>
    </source>
</reference>
<gene>
    <name evidence="1" type="ORF">rCG_29952</name>
</gene>
<name>A6ILN6_RAT</name>
<protein>
    <submittedName>
        <fullName evidence="1">RCG29952</fullName>
    </submittedName>
</protein>
<dbReference type="Proteomes" id="UP000234681">
    <property type="component" value="Chromosome 4"/>
</dbReference>
<evidence type="ECO:0000313" key="1">
    <source>
        <dbReference type="EMBL" id="EDM01903.1"/>
    </source>
</evidence>
<dbReference type="EMBL" id="CH473964">
    <property type="protein sequence ID" value="EDM01903.1"/>
    <property type="molecule type" value="Genomic_DNA"/>
</dbReference>
<accession>A6ILN6</accession>
<proteinExistence type="predicted"/>
<evidence type="ECO:0000313" key="2">
    <source>
        <dbReference type="Proteomes" id="UP000234681"/>
    </source>
</evidence>
<organism evidence="1 2">
    <name type="scientific">Rattus norvegicus</name>
    <name type="common">Rat</name>
    <dbReference type="NCBI Taxonomy" id="10116"/>
    <lineage>
        <taxon>Eukaryota</taxon>
        <taxon>Metazoa</taxon>
        <taxon>Chordata</taxon>
        <taxon>Craniata</taxon>
        <taxon>Vertebrata</taxon>
        <taxon>Euteleostomi</taxon>
        <taxon>Mammalia</taxon>
        <taxon>Eutheria</taxon>
        <taxon>Euarchontoglires</taxon>
        <taxon>Glires</taxon>
        <taxon>Rodentia</taxon>
        <taxon>Myomorpha</taxon>
        <taxon>Muroidea</taxon>
        <taxon>Muridae</taxon>
        <taxon>Murinae</taxon>
        <taxon>Rattus</taxon>
    </lineage>
</organism>
<dbReference type="AlphaFoldDB" id="A6ILN6"/>
<sequence>MSSFCIFSSSTNAHAAGGTWRCPPPLSCSYRAVHLPRTSTEPGFSLHPASTAPAPIKLYRQSGS</sequence>